<dbReference type="RefSeq" id="WP_343875268.1">
    <property type="nucleotide sequence ID" value="NZ_BAAAIX010000029.1"/>
</dbReference>
<evidence type="ECO:0000259" key="1">
    <source>
        <dbReference type="Pfam" id="PF04296"/>
    </source>
</evidence>
<accession>A0ABW4RYI0</accession>
<dbReference type="InterPro" id="IPR037465">
    <property type="entry name" value="YlxR"/>
</dbReference>
<dbReference type="SUPFAM" id="SSF64376">
    <property type="entry name" value="YlxR-like"/>
    <property type="match status" value="1"/>
</dbReference>
<dbReference type="InterPro" id="IPR007393">
    <property type="entry name" value="YlxR_dom"/>
</dbReference>
<name>A0ABW4RYI0_9ACTN</name>
<organism evidence="2 3">
    <name type="scientific">Luteococcus peritonei</name>
    <dbReference type="NCBI Taxonomy" id="88874"/>
    <lineage>
        <taxon>Bacteria</taxon>
        <taxon>Bacillati</taxon>
        <taxon>Actinomycetota</taxon>
        <taxon>Actinomycetes</taxon>
        <taxon>Propionibacteriales</taxon>
        <taxon>Propionibacteriaceae</taxon>
        <taxon>Luteococcus</taxon>
    </lineage>
</organism>
<evidence type="ECO:0000313" key="2">
    <source>
        <dbReference type="EMBL" id="MFD1890864.1"/>
    </source>
</evidence>
<reference evidence="3" key="1">
    <citation type="journal article" date="2019" name="Int. J. Syst. Evol. Microbiol.">
        <title>The Global Catalogue of Microorganisms (GCM) 10K type strain sequencing project: providing services to taxonomists for standard genome sequencing and annotation.</title>
        <authorList>
            <consortium name="The Broad Institute Genomics Platform"/>
            <consortium name="The Broad Institute Genome Sequencing Center for Infectious Disease"/>
            <person name="Wu L."/>
            <person name="Ma J."/>
        </authorList>
    </citation>
    <scope>NUCLEOTIDE SEQUENCE [LARGE SCALE GENOMIC DNA]</scope>
    <source>
        <strain evidence="3">CAIM 431</strain>
    </source>
</reference>
<proteinExistence type="predicted"/>
<dbReference type="PANTHER" id="PTHR34215">
    <property type="entry name" value="BLL0784 PROTEIN"/>
    <property type="match status" value="1"/>
</dbReference>
<dbReference type="PANTHER" id="PTHR34215:SF1">
    <property type="entry name" value="YLXR DOMAIN-CONTAINING PROTEIN"/>
    <property type="match status" value="1"/>
</dbReference>
<dbReference type="InterPro" id="IPR035931">
    <property type="entry name" value="YlxR-like_sf"/>
</dbReference>
<dbReference type="Pfam" id="PF04296">
    <property type="entry name" value="YlxR"/>
    <property type="match status" value="1"/>
</dbReference>
<gene>
    <name evidence="2" type="ORF">ACFSCS_11820</name>
</gene>
<dbReference type="Gene3D" id="3.30.1230.10">
    <property type="entry name" value="YlxR-like"/>
    <property type="match status" value="1"/>
</dbReference>
<sequence length="96" mass="10478">MSTPRRTCLGCRQDDEQSALERFVLVDGVVVADPARRLPGRGAWLHPDDRCREAALRRGGFARGFRRRVEVPEDLFEACRPAGPAATGSTAGVASR</sequence>
<feature type="domain" description="YlxR" evidence="1">
    <location>
        <begin position="6"/>
        <end position="77"/>
    </location>
</feature>
<keyword evidence="3" id="KW-1185">Reference proteome</keyword>
<dbReference type="Proteomes" id="UP001597326">
    <property type="component" value="Unassembled WGS sequence"/>
</dbReference>
<dbReference type="EMBL" id="JBHUFZ010000027">
    <property type="protein sequence ID" value="MFD1890864.1"/>
    <property type="molecule type" value="Genomic_DNA"/>
</dbReference>
<protein>
    <submittedName>
        <fullName evidence="2">YlxR family protein</fullName>
    </submittedName>
</protein>
<comment type="caution">
    <text evidence="2">The sequence shown here is derived from an EMBL/GenBank/DDBJ whole genome shotgun (WGS) entry which is preliminary data.</text>
</comment>
<evidence type="ECO:0000313" key="3">
    <source>
        <dbReference type="Proteomes" id="UP001597326"/>
    </source>
</evidence>